<proteinExistence type="predicted"/>
<gene>
    <name evidence="1" type="ORF">HPB47_015966</name>
</gene>
<dbReference type="EMBL" id="JABSTQ010004677">
    <property type="protein sequence ID" value="KAG0441391.1"/>
    <property type="molecule type" value="Genomic_DNA"/>
</dbReference>
<protein>
    <submittedName>
        <fullName evidence="1">Uncharacterized protein</fullName>
    </submittedName>
</protein>
<keyword evidence="2" id="KW-1185">Reference proteome</keyword>
<accession>A0AC60QS21</accession>
<sequence>MVVVTCADGLEITMANLKSAVAFSRVPLRFILYADVENIKRLQDRIMQWPASALERITYDLRLVMFTKKDFETWKKLFVPCSTQRLFLPVGVCFVSQYVLVMRFRRPLPERTG</sequence>
<name>A0AC60QS21_IXOPE</name>
<organism evidence="1 2">
    <name type="scientific">Ixodes persulcatus</name>
    <name type="common">Taiga tick</name>
    <dbReference type="NCBI Taxonomy" id="34615"/>
    <lineage>
        <taxon>Eukaryota</taxon>
        <taxon>Metazoa</taxon>
        <taxon>Ecdysozoa</taxon>
        <taxon>Arthropoda</taxon>
        <taxon>Chelicerata</taxon>
        <taxon>Arachnida</taxon>
        <taxon>Acari</taxon>
        <taxon>Parasitiformes</taxon>
        <taxon>Ixodida</taxon>
        <taxon>Ixodoidea</taxon>
        <taxon>Ixodidae</taxon>
        <taxon>Ixodinae</taxon>
        <taxon>Ixodes</taxon>
    </lineage>
</organism>
<reference evidence="1 2" key="1">
    <citation type="journal article" date="2020" name="Cell">
        <title>Large-Scale Comparative Analyses of Tick Genomes Elucidate Their Genetic Diversity and Vector Capacities.</title>
        <authorList>
            <consortium name="Tick Genome and Microbiome Consortium (TIGMIC)"/>
            <person name="Jia N."/>
            <person name="Wang J."/>
            <person name="Shi W."/>
            <person name="Du L."/>
            <person name="Sun Y."/>
            <person name="Zhan W."/>
            <person name="Jiang J.F."/>
            <person name="Wang Q."/>
            <person name="Zhang B."/>
            <person name="Ji P."/>
            <person name="Bell-Sakyi L."/>
            <person name="Cui X.M."/>
            <person name="Yuan T.T."/>
            <person name="Jiang B.G."/>
            <person name="Yang W.F."/>
            <person name="Lam T.T."/>
            <person name="Chang Q.C."/>
            <person name="Ding S.J."/>
            <person name="Wang X.J."/>
            <person name="Zhu J.G."/>
            <person name="Ruan X.D."/>
            <person name="Zhao L."/>
            <person name="Wei J.T."/>
            <person name="Ye R.Z."/>
            <person name="Que T.C."/>
            <person name="Du C.H."/>
            <person name="Zhou Y.H."/>
            <person name="Cheng J.X."/>
            <person name="Dai P.F."/>
            <person name="Guo W.B."/>
            <person name="Han X.H."/>
            <person name="Huang E.J."/>
            <person name="Li L.F."/>
            <person name="Wei W."/>
            <person name="Gao Y.C."/>
            <person name="Liu J.Z."/>
            <person name="Shao H.Z."/>
            <person name="Wang X."/>
            <person name="Wang C.C."/>
            <person name="Yang T.C."/>
            <person name="Huo Q.B."/>
            <person name="Li W."/>
            <person name="Chen H.Y."/>
            <person name="Chen S.E."/>
            <person name="Zhou L.G."/>
            <person name="Ni X.B."/>
            <person name="Tian J.H."/>
            <person name="Sheng Y."/>
            <person name="Liu T."/>
            <person name="Pan Y.S."/>
            <person name="Xia L.Y."/>
            <person name="Li J."/>
            <person name="Zhao F."/>
            <person name="Cao W.C."/>
        </authorList>
    </citation>
    <scope>NUCLEOTIDE SEQUENCE [LARGE SCALE GENOMIC DNA]</scope>
    <source>
        <strain evidence="1">Iper-2018</strain>
    </source>
</reference>
<comment type="caution">
    <text evidence="1">The sequence shown here is derived from an EMBL/GenBank/DDBJ whole genome shotgun (WGS) entry which is preliminary data.</text>
</comment>
<dbReference type="Proteomes" id="UP000805193">
    <property type="component" value="Unassembled WGS sequence"/>
</dbReference>
<evidence type="ECO:0000313" key="2">
    <source>
        <dbReference type="Proteomes" id="UP000805193"/>
    </source>
</evidence>
<evidence type="ECO:0000313" key="1">
    <source>
        <dbReference type="EMBL" id="KAG0441391.1"/>
    </source>
</evidence>